<dbReference type="Gene3D" id="1.20.5.110">
    <property type="match status" value="1"/>
</dbReference>
<dbReference type="SMART" id="SM00320">
    <property type="entry name" value="WD40"/>
    <property type="match status" value="4"/>
</dbReference>
<dbReference type="OrthoDB" id="19944at2759"/>
<evidence type="ECO:0000256" key="1">
    <source>
        <dbReference type="ARBA" id="ARBA00004496"/>
    </source>
</evidence>
<evidence type="ECO:0000256" key="6">
    <source>
        <dbReference type="SAM" id="MobiDB-lite"/>
    </source>
</evidence>
<dbReference type="GO" id="GO:0005886">
    <property type="term" value="C:plasma membrane"/>
    <property type="evidence" value="ECO:0007669"/>
    <property type="project" value="TreeGrafter"/>
</dbReference>
<dbReference type="InterPro" id="IPR001680">
    <property type="entry name" value="WD40_rpt"/>
</dbReference>
<sequence length="973" mass="105269">MSVLKYDVEDGKLLRLPYSISSNHLNEAAGFPSPDHQPVVGVLPQPCSSGNRVLIAYENGLIILWDVSEGRVLFVGGGKDLQLKDGNADSQNGLDADPQDNMFYNHLQEKEITALCWASSNGSILAIGYVDGDILFWKTSTASSGKGQQNESLSGNVVKLQLSPAERRLPVIVLHWSASNRSSNGCDGQLFIYGGDGIGSEEVLTVLTLEWSPRMETLRCTARADLTLTGSFADMILLPHAGLTGGNNKPALFVLTNPGQVHLCDDTSLSALLSQQERKSSVLAVNFPSVVPMGNPPITVSKLSALAMGANSSKFLSEIASVKKQGTTDAQTVDTNWLLTGGVPAHLSSTEHTGVERVYIAGYQDGSVRVWNASYNVLSLICILEGKVEGVEVVGFNAPVSSLDFCSLTLNLAVGNEHGLVQIYNLDGSSDEKSLHFVTESKCEVHNLPKVKGRPHCRAVLSLLNSPIHVLAFTNSGAKLAVTFECGRVAVLDMSSLSVLFFTDCVSSSSSPIISVTSINCETGDLVKGPKHSEPNVLVNPAEELMFFLTKDAVLNIINSGSGGTISYYQWRPKKKSIAISMSVIVDNTSASGSTNGKHPEEASKDLGTNKNQTMGKTSSTGIGSDSGKHQSSSAIALTREALMDSLILLSCEDSMRLYSTKNVIQGSNKSIFKVKHVKPCCWTSAFKKDGKVSGLFLLFQTGVIEIRSFPDLKLVKESSLMSILRWNYKANMEKMMSSDNEQISLANGCELAFISLPSSENGLRVLDTFPCLHDKVLAAAADAAISMSSNQKKKQGTKPGILGGIVKGLKQGKIEQTTEITPTPQSNFSHLEGIFSKSPFSDSSPVIKDTQEAVELDIDDIEIDESPLVMETSSQEVKKTKKEKVTEREQLLGKADDIKPRLRTPEEIIAQYRKAGDASSVAAHARNKLVERQEKLERISRRTAELQNGAEDFASMANELVKAMENRKWWQI</sequence>
<dbReference type="InterPro" id="IPR015943">
    <property type="entry name" value="WD40/YVTN_repeat-like_dom_sf"/>
</dbReference>
<gene>
    <name evidence="8" type="ORF">JCGZ_24998</name>
</gene>
<dbReference type="AlphaFoldDB" id="A0A067JY04"/>
<proteinExistence type="inferred from homology"/>
<dbReference type="GO" id="GO:0019905">
    <property type="term" value="F:syntaxin binding"/>
    <property type="evidence" value="ECO:0007669"/>
    <property type="project" value="TreeGrafter"/>
</dbReference>
<dbReference type="GO" id="GO:0006887">
    <property type="term" value="P:exocytosis"/>
    <property type="evidence" value="ECO:0007669"/>
    <property type="project" value="UniProtKB-KW"/>
</dbReference>
<reference evidence="8 9" key="1">
    <citation type="journal article" date="2014" name="PLoS ONE">
        <title>Global Analysis of Gene Expression Profiles in Physic Nut (Jatropha curcas L.) Seedlings Exposed to Salt Stress.</title>
        <authorList>
            <person name="Zhang L."/>
            <person name="Zhang C."/>
            <person name="Wu P."/>
            <person name="Chen Y."/>
            <person name="Li M."/>
            <person name="Jiang H."/>
            <person name="Wu G."/>
        </authorList>
    </citation>
    <scope>NUCLEOTIDE SEQUENCE [LARGE SCALE GENOMIC DNA]</scope>
    <source>
        <strain evidence="9">cv. GZQX0401</strain>
        <tissue evidence="8">Young leaves</tissue>
    </source>
</reference>
<evidence type="ECO:0000256" key="3">
    <source>
        <dbReference type="ARBA" id="ARBA00022483"/>
    </source>
</evidence>
<dbReference type="Gene3D" id="2.130.10.10">
    <property type="entry name" value="YVTN repeat-like/Quinoprotein amine dehydrogenase"/>
    <property type="match status" value="2"/>
</dbReference>
<dbReference type="PROSITE" id="PS50892">
    <property type="entry name" value="V_SNARE"/>
    <property type="match status" value="1"/>
</dbReference>
<comment type="similarity">
    <text evidence="2">Belongs to the WD repeat L(2)GL family.</text>
</comment>
<dbReference type="Proteomes" id="UP000027138">
    <property type="component" value="Unassembled WGS sequence"/>
</dbReference>
<keyword evidence="4" id="KW-0963">Cytoplasm</keyword>
<dbReference type="GO" id="GO:0006893">
    <property type="term" value="P:Golgi to plasma membrane transport"/>
    <property type="evidence" value="ECO:0007669"/>
    <property type="project" value="TreeGrafter"/>
</dbReference>
<protein>
    <recommendedName>
        <fullName evidence="7">V-SNARE coiled-coil homology domain-containing protein</fullName>
    </recommendedName>
</protein>
<evidence type="ECO:0000256" key="4">
    <source>
        <dbReference type="ARBA" id="ARBA00022490"/>
    </source>
</evidence>
<dbReference type="GO" id="GO:0005737">
    <property type="term" value="C:cytoplasm"/>
    <property type="evidence" value="ECO:0007669"/>
    <property type="project" value="UniProtKB-SubCell"/>
</dbReference>
<keyword evidence="9" id="KW-1185">Reference proteome</keyword>
<dbReference type="InterPro" id="IPR042855">
    <property type="entry name" value="V_SNARE_CC"/>
</dbReference>
<feature type="region of interest" description="Disordered" evidence="6">
    <location>
        <begin position="591"/>
        <end position="630"/>
    </location>
</feature>
<dbReference type="InterPro" id="IPR036322">
    <property type="entry name" value="WD40_repeat_dom_sf"/>
</dbReference>
<organism evidence="8 9">
    <name type="scientific">Jatropha curcas</name>
    <name type="common">Barbados nut</name>
    <dbReference type="NCBI Taxonomy" id="180498"/>
    <lineage>
        <taxon>Eukaryota</taxon>
        <taxon>Viridiplantae</taxon>
        <taxon>Streptophyta</taxon>
        <taxon>Embryophyta</taxon>
        <taxon>Tracheophyta</taxon>
        <taxon>Spermatophyta</taxon>
        <taxon>Magnoliopsida</taxon>
        <taxon>eudicotyledons</taxon>
        <taxon>Gunneridae</taxon>
        <taxon>Pentapetalae</taxon>
        <taxon>rosids</taxon>
        <taxon>fabids</taxon>
        <taxon>Malpighiales</taxon>
        <taxon>Euphorbiaceae</taxon>
        <taxon>Crotonoideae</taxon>
        <taxon>Jatropheae</taxon>
        <taxon>Jatropha</taxon>
    </lineage>
</organism>
<keyword evidence="3" id="KW-0268">Exocytosis</keyword>
<evidence type="ECO:0000313" key="9">
    <source>
        <dbReference type="Proteomes" id="UP000027138"/>
    </source>
</evidence>
<dbReference type="SUPFAM" id="SSF50978">
    <property type="entry name" value="WD40 repeat-like"/>
    <property type="match status" value="1"/>
</dbReference>
<dbReference type="GO" id="GO:0005096">
    <property type="term" value="F:GTPase activator activity"/>
    <property type="evidence" value="ECO:0007669"/>
    <property type="project" value="TreeGrafter"/>
</dbReference>
<evidence type="ECO:0000256" key="2">
    <source>
        <dbReference type="ARBA" id="ARBA00008070"/>
    </source>
</evidence>
<dbReference type="CDD" id="cd15873">
    <property type="entry name" value="R-SNARE_STXBP5_6"/>
    <property type="match status" value="1"/>
</dbReference>
<dbReference type="PANTHER" id="PTHR10241">
    <property type="entry name" value="LETHAL 2 GIANT LARVAE PROTEIN"/>
    <property type="match status" value="1"/>
</dbReference>
<dbReference type="GO" id="GO:0045159">
    <property type="term" value="F:myosin II binding"/>
    <property type="evidence" value="ECO:0007669"/>
    <property type="project" value="TreeGrafter"/>
</dbReference>
<dbReference type="STRING" id="180498.A0A067JY04"/>
<name>A0A067JY04_JATCU</name>
<comment type="subcellular location">
    <subcellularLocation>
        <location evidence="1">Cytoplasm</location>
    </subcellularLocation>
</comment>
<dbReference type="SUPFAM" id="SSF58038">
    <property type="entry name" value="SNARE fusion complex"/>
    <property type="match status" value="1"/>
</dbReference>
<evidence type="ECO:0000256" key="5">
    <source>
        <dbReference type="PROSITE-ProRule" id="PRU00290"/>
    </source>
</evidence>
<evidence type="ECO:0000259" key="7">
    <source>
        <dbReference type="PROSITE" id="PS50892"/>
    </source>
</evidence>
<dbReference type="EMBL" id="KK915111">
    <property type="protein sequence ID" value="KDP24434.1"/>
    <property type="molecule type" value="Genomic_DNA"/>
</dbReference>
<keyword evidence="5" id="KW-0175">Coiled coil</keyword>
<feature type="compositionally biased region" description="Polar residues" evidence="6">
    <location>
        <begin position="607"/>
        <end position="630"/>
    </location>
</feature>
<dbReference type="PANTHER" id="PTHR10241:SF25">
    <property type="entry name" value="TOMOSYN, ISOFORM C"/>
    <property type="match status" value="1"/>
</dbReference>
<feature type="domain" description="V-SNARE coiled-coil homology" evidence="7">
    <location>
        <begin position="908"/>
        <end position="972"/>
    </location>
</feature>
<evidence type="ECO:0000313" key="8">
    <source>
        <dbReference type="EMBL" id="KDP24434.1"/>
    </source>
</evidence>
<accession>A0A067JY04</accession>